<dbReference type="PANTHER" id="PTHR44757:SF10">
    <property type="entry name" value="MEMBRANE PROTEIN"/>
    <property type="match status" value="1"/>
</dbReference>
<dbReference type="Pfam" id="PF00989">
    <property type="entry name" value="PAS"/>
    <property type="match status" value="1"/>
</dbReference>
<dbReference type="InterPro" id="IPR001633">
    <property type="entry name" value="EAL_dom"/>
</dbReference>
<dbReference type="InterPro" id="IPR000014">
    <property type="entry name" value="PAS"/>
</dbReference>
<sequence length="888" mass="100120">MCHRARAFIDWRCFMSLFSFSTSAQSFQVQTTSRTLRVLVALVAGIFALSVIMVMTIAHRQNQAALAQEKLLLDQIWRAQQKIMRTDIRDYAFWGEAWKHLHVHMDTDWAYAQENFGPGLYSEYHYEGAFVVDGNNQTRYAVIDGKLSSIPISAMLGKYTDEWLAEARRLNSVPDALVRNIIINRSPAIVVMAPITTGQMPGLPEVAGPPSIMIFINRMTPAKLAALGHSVGIDEARLASNTRDAQLEPAISQPIENGEKLVLRWKSSEPGEALMLYILPLLLLTALVIGFVTRHVSRQAMFNARLCDQRFQQLIRSQHELANSEARFRDVAEASSDWIWEIDRNGMLVYLSARFTDVTGHSVVSWLGRSIDELLHSKVQPVSEWLARREQQGHRSVLRCNFICAQGKPRICRLVANMVGYVDNIEGYRGTVSDITLEVEAQARIQFLSQHDVLTGLPNRLQLKEFLTGRLSHLPESDPLVMISLDLDRFKPINDTWGHAAGDKVLNDVSLRLQSCLGADELAARLGGDEFILLLTGCRTREQIEKRCRRLLNELQRPFNIADQSVFIGASMGIAMAPQDAEQPDELLRLADIALYKAKQGGRNQWIFYSCEMSEHLMQQRDMARHLECAIAENRLRLFYQPRFDLNSSTIAGAEALIRWEPSPGEWIMPDRFIELAEENGLITAISDWVLETACREALSWQETMYVSVNISPVEFRSGNLVQRVFHALHKTGLAPARLELEITENITFENPQHALTVMQGLHELGVRLTVDDFGTGYASLGYLKAFPFNGLKIDRSWMQEFPQSVQSKRVVEGIMGLAQAFSLTVTAEGIETEEQLRQLKRMSCDEGQGYFLGRPMPSSEFAQLMSPSGEGKEPINTLAPVKMLNVL</sequence>
<keyword evidence="1" id="KW-1133">Transmembrane helix</keyword>
<dbReference type="KEGG" id="ege:EM595_0904"/>
<dbReference type="GO" id="GO:0006355">
    <property type="term" value="P:regulation of DNA-templated transcription"/>
    <property type="evidence" value="ECO:0007669"/>
    <property type="project" value="InterPro"/>
</dbReference>
<dbReference type="NCBIfam" id="TIGR00229">
    <property type="entry name" value="sensory_box"/>
    <property type="match status" value="1"/>
</dbReference>
<feature type="domain" description="PAS" evidence="2">
    <location>
        <begin position="324"/>
        <end position="376"/>
    </location>
</feature>
<dbReference type="Pfam" id="PF05228">
    <property type="entry name" value="CHASE4"/>
    <property type="match status" value="1"/>
</dbReference>
<feature type="domain" description="EAL" evidence="3">
    <location>
        <begin position="620"/>
        <end position="870"/>
    </location>
</feature>
<dbReference type="InterPro" id="IPR052155">
    <property type="entry name" value="Biofilm_reg_signaling"/>
</dbReference>
<dbReference type="SMART" id="SM00091">
    <property type="entry name" value="PAS"/>
    <property type="match status" value="1"/>
</dbReference>
<accession>A0A0U5GIU8</accession>
<dbReference type="NCBIfam" id="TIGR00254">
    <property type="entry name" value="GGDEF"/>
    <property type="match status" value="1"/>
</dbReference>
<dbReference type="SMART" id="SM00267">
    <property type="entry name" value="GGDEF"/>
    <property type="match status" value="1"/>
</dbReference>
<dbReference type="AlphaFoldDB" id="A0A0U5GIU8"/>
<dbReference type="PROSITE" id="PS50887">
    <property type="entry name" value="GGDEF"/>
    <property type="match status" value="1"/>
</dbReference>
<dbReference type="CDD" id="cd01949">
    <property type="entry name" value="GGDEF"/>
    <property type="match status" value="1"/>
</dbReference>
<dbReference type="Gene3D" id="3.30.450.20">
    <property type="entry name" value="PAS domain"/>
    <property type="match status" value="1"/>
</dbReference>
<evidence type="ECO:0000259" key="2">
    <source>
        <dbReference type="PROSITE" id="PS50112"/>
    </source>
</evidence>
<evidence type="ECO:0000259" key="4">
    <source>
        <dbReference type="PROSITE" id="PS50887"/>
    </source>
</evidence>
<dbReference type="Pfam" id="PF00990">
    <property type="entry name" value="GGDEF"/>
    <property type="match status" value="1"/>
</dbReference>
<keyword evidence="6" id="KW-1185">Reference proteome</keyword>
<evidence type="ECO:0000313" key="5">
    <source>
        <dbReference type="EMBL" id="CUU23140.1"/>
    </source>
</evidence>
<dbReference type="PROSITE" id="PS50112">
    <property type="entry name" value="PAS"/>
    <property type="match status" value="1"/>
</dbReference>
<dbReference type="CDD" id="cd00130">
    <property type="entry name" value="PAS"/>
    <property type="match status" value="1"/>
</dbReference>
<dbReference type="CDD" id="cd01948">
    <property type="entry name" value="EAL"/>
    <property type="match status" value="1"/>
</dbReference>
<dbReference type="InterPro" id="IPR043128">
    <property type="entry name" value="Rev_trsase/Diguanyl_cyclase"/>
</dbReference>
<dbReference type="PANTHER" id="PTHR44757">
    <property type="entry name" value="DIGUANYLATE CYCLASE DGCP"/>
    <property type="match status" value="1"/>
</dbReference>
<dbReference type="InterPro" id="IPR029787">
    <property type="entry name" value="Nucleotide_cyclase"/>
</dbReference>
<keyword evidence="1" id="KW-0812">Transmembrane</keyword>
<dbReference type="STRING" id="1619313.EM595_0904"/>
<feature type="transmembrane region" description="Helical" evidence="1">
    <location>
        <begin position="36"/>
        <end position="58"/>
    </location>
</feature>
<dbReference type="Gene3D" id="3.30.70.270">
    <property type="match status" value="1"/>
</dbReference>
<dbReference type="PROSITE" id="PS50883">
    <property type="entry name" value="EAL"/>
    <property type="match status" value="1"/>
</dbReference>
<dbReference type="Proteomes" id="UP000059419">
    <property type="component" value="Chromosome 1"/>
</dbReference>
<dbReference type="InterPro" id="IPR013767">
    <property type="entry name" value="PAS_fold"/>
</dbReference>
<proteinExistence type="predicted"/>
<organism evidence="5 6">
    <name type="scientific">Duffyella gerundensis</name>
    <dbReference type="NCBI Taxonomy" id="1619313"/>
    <lineage>
        <taxon>Bacteria</taxon>
        <taxon>Pseudomonadati</taxon>
        <taxon>Pseudomonadota</taxon>
        <taxon>Gammaproteobacteria</taxon>
        <taxon>Enterobacterales</taxon>
        <taxon>Erwiniaceae</taxon>
        <taxon>Duffyella</taxon>
    </lineage>
</organism>
<dbReference type="SUPFAM" id="SSF55785">
    <property type="entry name" value="PYP-like sensor domain (PAS domain)"/>
    <property type="match status" value="1"/>
</dbReference>
<dbReference type="InterPro" id="IPR035919">
    <property type="entry name" value="EAL_sf"/>
</dbReference>
<evidence type="ECO:0000259" key="3">
    <source>
        <dbReference type="PROSITE" id="PS50883"/>
    </source>
</evidence>
<dbReference type="InterPro" id="IPR007892">
    <property type="entry name" value="CHASE4"/>
</dbReference>
<dbReference type="InterPro" id="IPR035965">
    <property type="entry name" value="PAS-like_dom_sf"/>
</dbReference>
<keyword evidence="1" id="KW-0472">Membrane</keyword>
<feature type="domain" description="GGDEF" evidence="4">
    <location>
        <begin position="478"/>
        <end position="611"/>
    </location>
</feature>
<dbReference type="InterPro" id="IPR000160">
    <property type="entry name" value="GGDEF_dom"/>
</dbReference>
<dbReference type="SUPFAM" id="SSF55073">
    <property type="entry name" value="Nucleotide cyclase"/>
    <property type="match status" value="1"/>
</dbReference>
<dbReference type="SMART" id="SM00052">
    <property type="entry name" value="EAL"/>
    <property type="match status" value="1"/>
</dbReference>
<dbReference type="Gene3D" id="3.20.20.450">
    <property type="entry name" value="EAL domain"/>
    <property type="match status" value="1"/>
</dbReference>
<gene>
    <name evidence="5" type="ORF">EM595_0904</name>
</gene>
<evidence type="ECO:0000313" key="6">
    <source>
        <dbReference type="Proteomes" id="UP000059419"/>
    </source>
</evidence>
<protein>
    <submittedName>
        <fullName evidence="5">Diguanylate cyclase</fullName>
    </submittedName>
</protein>
<reference evidence="6" key="1">
    <citation type="submission" date="2015-11" db="EMBL/GenBank/DDBJ databases">
        <authorList>
            <person name="Blom J."/>
        </authorList>
    </citation>
    <scope>NUCLEOTIDE SEQUENCE [LARGE SCALE GENOMIC DNA]</scope>
</reference>
<dbReference type="Pfam" id="PF00563">
    <property type="entry name" value="EAL"/>
    <property type="match status" value="1"/>
</dbReference>
<name>A0A0U5GIU8_9GAMM</name>
<dbReference type="EMBL" id="LN907827">
    <property type="protein sequence ID" value="CUU23140.1"/>
    <property type="molecule type" value="Genomic_DNA"/>
</dbReference>
<dbReference type="SUPFAM" id="SSF141868">
    <property type="entry name" value="EAL domain-like"/>
    <property type="match status" value="1"/>
</dbReference>
<evidence type="ECO:0000256" key="1">
    <source>
        <dbReference type="SAM" id="Phobius"/>
    </source>
</evidence>
<dbReference type="PATRIC" id="fig|1619313.3.peg.944"/>